<dbReference type="PANTHER" id="PTHR43420:SF3">
    <property type="entry name" value="N-ACETYLTRANSFERASE DOMAIN-CONTAINING PROTEIN"/>
    <property type="match status" value="1"/>
</dbReference>
<evidence type="ECO:0000259" key="3">
    <source>
        <dbReference type="PROSITE" id="PS51186"/>
    </source>
</evidence>
<dbReference type="Pfam" id="PF08445">
    <property type="entry name" value="FR47"/>
    <property type="match status" value="1"/>
</dbReference>
<dbReference type="Proteomes" id="UP000503096">
    <property type="component" value="Chromosome"/>
</dbReference>
<protein>
    <recommendedName>
        <fullName evidence="3">N-acetyltransferase domain-containing protein</fullName>
    </recommendedName>
</protein>
<evidence type="ECO:0000256" key="2">
    <source>
        <dbReference type="ARBA" id="ARBA00023315"/>
    </source>
</evidence>
<evidence type="ECO:0000256" key="1">
    <source>
        <dbReference type="ARBA" id="ARBA00022679"/>
    </source>
</evidence>
<dbReference type="KEGG" id="upl:DSM104440_03513"/>
<gene>
    <name evidence="4" type="ORF">DSM104440_03513</name>
</gene>
<dbReference type="AlphaFoldDB" id="A0A6M4HF54"/>
<dbReference type="InterPro" id="IPR050680">
    <property type="entry name" value="YpeA/RimI_acetyltransf"/>
</dbReference>
<keyword evidence="1" id="KW-0808">Transferase</keyword>
<evidence type="ECO:0000313" key="5">
    <source>
        <dbReference type="Proteomes" id="UP000503096"/>
    </source>
</evidence>
<dbReference type="PROSITE" id="PS51186">
    <property type="entry name" value="GNAT"/>
    <property type="match status" value="1"/>
</dbReference>
<dbReference type="InterPro" id="IPR000182">
    <property type="entry name" value="GNAT_dom"/>
</dbReference>
<name>A0A6M4HF54_9PROT</name>
<sequence>MLENILWKAFTGTHAHLTVGTDRIRRYAPGYSPLMGFADPADPPFAELAPHCSPGERIYCAEWRGPEPKGWKIDVDTTMCAMAWQGNDPATDETLGAIRLASEHVPQMLALTELTRPGPFGPRTIELGEWYGVFEGAQLIAMAGERLKAGNLHEISGVCTLPQFQGRGLARRLTLHVLRQQLARGDQPFLHVASANTRARELYRKMGFAEVREVPMRIVVVG</sequence>
<dbReference type="EMBL" id="CP053073">
    <property type="protein sequence ID" value="QJR16677.1"/>
    <property type="molecule type" value="Genomic_DNA"/>
</dbReference>
<dbReference type="CDD" id="cd04301">
    <property type="entry name" value="NAT_SF"/>
    <property type="match status" value="1"/>
</dbReference>
<proteinExistence type="predicted"/>
<dbReference type="InParanoid" id="A0A6M4HF54"/>
<keyword evidence="5" id="KW-1185">Reference proteome</keyword>
<dbReference type="InterPro" id="IPR013653">
    <property type="entry name" value="GCN5-like_dom"/>
</dbReference>
<dbReference type="RefSeq" id="WP_171164991.1">
    <property type="nucleotide sequence ID" value="NZ_CP053073.1"/>
</dbReference>
<evidence type="ECO:0000313" key="4">
    <source>
        <dbReference type="EMBL" id="QJR16677.1"/>
    </source>
</evidence>
<reference evidence="4 5" key="1">
    <citation type="submission" date="2020-04" db="EMBL/GenBank/DDBJ databases">
        <title>Usitatibacter rugosus gen. nov., sp. nov. and Usitatibacter palustris sp. nov., novel members of Usitatibacteraceae fam. nov. within the order Nitrosomonadales isolated from soil.</title>
        <authorList>
            <person name="Huber K.J."/>
            <person name="Neumann-Schaal M."/>
            <person name="Geppert A."/>
            <person name="Luckner M."/>
            <person name="Wanner G."/>
            <person name="Overmann J."/>
        </authorList>
    </citation>
    <scope>NUCLEOTIDE SEQUENCE [LARGE SCALE GENOMIC DNA]</scope>
    <source>
        <strain evidence="4 5">Swamp67</strain>
    </source>
</reference>
<dbReference type="InterPro" id="IPR016181">
    <property type="entry name" value="Acyl_CoA_acyltransferase"/>
</dbReference>
<dbReference type="GO" id="GO:0016747">
    <property type="term" value="F:acyltransferase activity, transferring groups other than amino-acyl groups"/>
    <property type="evidence" value="ECO:0007669"/>
    <property type="project" value="InterPro"/>
</dbReference>
<feature type="domain" description="N-acetyltransferase" evidence="3">
    <location>
        <begin position="96"/>
        <end position="222"/>
    </location>
</feature>
<keyword evidence="2" id="KW-0012">Acyltransferase</keyword>
<organism evidence="4 5">
    <name type="scientific">Usitatibacter palustris</name>
    <dbReference type="NCBI Taxonomy" id="2732487"/>
    <lineage>
        <taxon>Bacteria</taxon>
        <taxon>Pseudomonadati</taxon>
        <taxon>Pseudomonadota</taxon>
        <taxon>Betaproteobacteria</taxon>
        <taxon>Nitrosomonadales</taxon>
        <taxon>Usitatibacteraceae</taxon>
        <taxon>Usitatibacter</taxon>
    </lineage>
</organism>
<accession>A0A6M4HF54</accession>
<dbReference type="Gene3D" id="3.40.630.30">
    <property type="match status" value="1"/>
</dbReference>
<dbReference type="PANTHER" id="PTHR43420">
    <property type="entry name" value="ACETYLTRANSFERASE"/>
    <property type="match status" value="1"/>
</dbReference>
<dbReference type="SUPFAM" id="SSF55729">
    <property type="entry name" value="Acyl-CoA N-acyltransferases (Nat)"/>
    <property type="match status" value="1"/>
</dbReference>